<dbReference type="InterPro" id="IPR036049">
    <property type="entry name" value="Ribosomal_uL29_sf"/>
</dbReference>
<evidence type="ECO:0000313" key="8">
    <source>
        <dbReference type="Proteomes" id="UP000316292"/>
    </source>
</evidence>
<dbReference type="Pfam" id="PF00831">
    <property type="entry name" value="Ribosomal_L29"/>
    <property type="match status" value="1"/>
</dbReference>
<dbReference type="HAMAP" id="MF_00374">
    <property type="entry name" value="Ribosomal_uL29"/>
    <property type="match status" value="1"/>
</dbReference>
<dbReference type="GO" id="GO:1990904">
    <property type="term" value="C:ribonucleoprotein complex"/>
    <property type="evidence" value="ECO:0007669"/>
    <property type="project" value="UniProtKB-KW"/>
</dbReference>
<feature type="compositionally biased region" description="Basic and acidic residues" evidence="6">
    <location>
        <begin position="79"/>
        <end position="109"/>
    </location>
</feature>
<evidence type="ECO:0000256" key="3">
    <source>
        <dbReference type="ARBA" id="ARBA00023274"/>
    </source>
</evidence>
<dbReference type="Proteomes" id="UP000316292">
    <property type="component" value="Unassembled WGS sequence"/>
</dbReference>
<dbReference type="EMBL" id="VBOR01000033">
    <property type="protein sequence ID" value="TMQ50517.1"/>
    <property type="molecule type" value="Genomic_DNA"/>
</dbReference>
<evidence type="ECO:0000256" key="1">
    <source>
        <dbReference type="ARBA" id="ARBA00009254"/>
    </source>
</evidence>
<dbReference type="CDD" id="cd00427">
    <property type="entry name" value="Ribosomal_L29_HIP"/>
    <property type="match status" value="1"/>
</dbReference>
<organism evidence="7 8">
    <name type="scientific">Eiseniibacteriota bacterium</name>
    <dbReference type="NCBI Taxonomy" id="2212470"/>
    <lineage>
        <taxon>Bacteria</taxon>
        <taxon>Candidatus Eiseniibacteriota</taxon>
    </lineage>
</organism>
<dbReference type="Gene3D" id="1.10.287.310">
    <property type="match status" value="1"/>
</dbReference>
<comment type="caution">
    <text evidence="7">The sequence shown here is derived from an EMBL/GenBank/DDBJ whole genome shotgun (WGS) entry which is preliminary data.</text>
</comment>
<feature type="region of interest" description="Disordered" evidence="6">
    <location>
        <begin position="60"/>
        <end position="120"/>
    </location>
</feature>
<evidence type="ECO:0000256" key="5">
    <source>
        <dbReference type="HAMAP-Rule" id="MF_00374"/>
    </source>
</evidence>
<keyword evidence="2 5" id="KW-0689">Ribosomal protein</keyword>
<reference evidence="7 8" key="1">
    <citation type="journal article" date="2019" name="Nat. Microbiol.">
        <title>Mediterranean grassland soil C-N compound turnover is dependent on rainfall and depth, and is mediated by genomically divergent microorganisms.</title>
        <authorList>
            <person name="Diamond S."/>
            <person name="Andeer P.F."/>
            <person name="Li Z."/>
            <person name="Crits-Christoph A."/>
            <person name="Burstein D."/>
            <person name="Anantharaman K."/>
            <person name="Lane K.R."/>
            <person name="Thomas B.C."/>
            <person name="Pan C."/>
            <person name="Northen T.R."/>
            <person name="Banfield J.F."/>
        </authorList>
    </citation>
    <scope>NUCLEOTIDE SEQUENCE [LARGE SCALE GENOMIC DNA]</scope>
    <source>
        <strain evidence="7">WS_1</strain>
    </source>
</reference>
<dbReference type="SUPFAM" id="SSF46561">
    <property type="entry name" value="Ribosomal protein L29 (L29p)"/>
    <property type="match status" value="1"/>
</dbReference>
<keyword evidence="3 5" id="KW-0687">Ribonucleoprotein</keyword>
<dbReference type="GO" id="GO:0006412">
    <property type="term" value="P:translation"/>
    <property type="evidence" value="ECO:0007669"/>
    <property type="project" value="UniProtKB-UniRule"/>
</dbReference>
<dbReference type="GO" id="GO:0003735">
    <property type="term" value="F:structural constituent of ribosome"/>
    <property type="evidence" value="ECO:0007669"/>
    <property type="project" value="InterPro"/>
</dbReference>
<evidence type="ECO:0000313" key="7">
    <source>
        <dbReference type="EMBL" id="TMQ50517.1"/>
    </source>
</evidence>
<evidence type="ECO:0000256" key="6">
    <source>
        <dbReference type="SAM" id="MobiDB-lite"/>
    </source>
</evidence>
<dbReference type="GO" id="GO:0005840">
    <property type="term" value="C:ribosome"/>
    <property type="evidence" value="ECO:0007669"/>
    <property type="project" value="UniProtKB-KW"/>
</dbReference>
<evidence type="ECO:0000256" key="2">
    <source>
        <dbReference type="ARBA" id="ARBA00022980"/>
    </source>
</evidence>
<proteinExistence type="inferred from homology"/>
<sequence length="120" mass="14004">MKAEKIREMTEDEIVTRVRELHEEIFNLRFRNAMRQLQNPLLIRERKRDIARLTTILGDHRSGRRKLAGHAETGLPAAARKERAVRKEPEARKTAEPKRESAAKNEPKEAKKRATKESKK</sequence>
<name>A0A538SGL6_UNCEI</name>
<evidence type="ECO:0000256" key="4">
    <source>
        <dbReference type="ARBA" id="ARBA00035204"/>
    </source>
</evidence>
<accession>A0A538SGL6</accession>
<protein>
    <recommendedName>
        <fullName evidence="4 5">Large ribosomal subunit protein uL29</fullName>
    </recommendedName>
</protein>
<comment type="similarity">
    <text evidence="1 5">Belongs to the universal ribosomal protein uL29 family.</text>
</comment>
<dbReference type="NCBIfam" id="TIGR00012">
    <property type="entry name" value="L29"/>
    <property type="match status" value="1"/>
</dbReference>
<gene>
    <name evidence="5" type="primary">rpmC</name>
    <name evidence="7" type="ORF">E6K71_02385</name>
</gene>
<dbReference type="AlphaFoldDB" id="A0A538SGL6"/>
<dbReference type="InterPro" id="IPR001854">
    <property type="entry name" value="Ribosomal_uL29"/>
</dbReference>